<evidence type="ECO:0000259" key="4">
    <source>
        <dbReference type="PROSITE" id="PS51077"/>
    </source>
</evidence>
<comment type="caution">
    <text evidence="6">The sequence shown here is derived from an EMBL/GenBank/DDBJ whole genome shotgun (WGS) entry which is preliminary data.</text>
</comment>
<keyword evidence="7" id="KW-1185">Reference proteome</keyword>
<dbReference type="Proteomes" id="UP000214603">
    <property type="component" value="Unassembled WGS sequence"/>
</dbReference>
<evidence type="ECO:0000256" key="2">
    <source>
        <dbReference type="ARBA" id="ARBA00023125"/>
    </source>
</evidence>
<keyword evidence="2" id="KW-0238">DNA-binding</keyword>
<dbReference type="Pfam" id="PF09339">
    <property type="entry name" value="HTH_IclR"/>
    <property type="match status" value="1"/>
</dbReference>
<evidence type="ECO:0000313" key="6">
    <source>
        <dbReference type="EMBL" id="OWT58460.1"/>
    </source>
</evidence>
<feature type="domain" description="IclR-ED" evidence="5">
    <location>
        <begin position="90"/>
        <end position="273"/>
    </location>
</feature>
<dbReference type="InterPro" id="IPR014757">
    <property type="entry name" value="Tscrpt_reg_IclR_C"/>
</dbReference>
<dbReference type="PANTHER" id="PTHR30136:SF33">
    <property type="entry name" value="TRANSCRIPTIONAL REGULATORY PROTEIN"/>
    <property type="match status" value="1"/>
</dbReference>
<reference evidence="7" key="1">
    <citation type="submission" date="2017-06" db="EMBL/GenBank/DDBJ databases">
        <title>Herbaspirillum phytohormonus sp. nov., isolated from the root nodule of Robinia pseudoacacia in lead-zinc mine.</title>
        <authorList>
            <person name="Fan M."/>
            <person name="Lin Y."/>
        </authorList>
    </citation>
    <scope>NUCLEOTIDE SEQUENCE [LARGE SCALE GENOMIC DNA]</scope>
    <source>
        <strain evidence="7">SC-089</strain>
    </source>
</reference>
<dbReference type="SMART" id="SM00346">
    <property type="entry name" value="HTH_ICLR"/>
    <property type="match status" value="1"/>
</dbReference>
<dbReference type="PANTHER" id="PTHR30136">
    <property type="entry name" value="HELIX-TURN-HELIX TRANSCRIPTIONAL REGULATOR, ICLR FAMILY"/>
    <property type="match status" value="1"/>
</dbReference>
<dbReference type="PROSITE" id="PS51078">
    <property type="entry name" value="ICLR_ED"/>
    <property type="match status" value="1"/>
</dbReference>
<evidence type="ECO:0000256" key="3">
    <source>
        <dbReference type="ARBA" id="ARBA00023163"/>
    </source>
</evidence>
<dbReference type="Pfam" id="PF01614">
    <property type="entry name" value="IclR_C"/>
    <property type="match status" value="1"/>
</dbReference>
<dbReference type="InterPro" id="IPR050707">
    <property type="entry name" value="HTH_MetabolicPath_Reg"/>
</dbReference>
<dbReference type="GO" id="GO:0003677">
    <property type="term" value="F:DNA binding"/>
    <property type="evidence" value="ECO:0007669"/>
    <property type="project" value="UniProtKB-KW"/>
</dbReference>
<proteinExistence type="predicted"/>
<protein>
    <submittedName>
        <fullName evidence="6">IclR family transcriptional regulator</fullName>
    </submittedName>
</protein>
<dbReference type="InterPro" id="IPR036388">
    <property type="entry name" value="WH-like_DNA-bd_sf"/>
</dbReference>
<dbReference type="Gene3D" id="3.30.450.40">
    <property type="match status" value="1"/>
</dbReference>
<dbReference type="InterPro" id="IPR005471">
    <property type="entry name" value="Tscrpt_reg_IclR_N"/>
</dbReference>
<dbReference type="OrthoDB" id="5401369at2"/>
<sequence>MKAVKDPAPYAYWADEPQLHEGDRQFATTLARGLDLLRCFSPFSPELGNKDLSIRSGLPKPTVSRLTYTLTSLGYLKHDRTSGKYRLGSAVLSIGYPLLANLNIRQIARPYMRELANYANGWVSIGIRDRLNMVYIESARSSNVLRVKPDVGQSFPILMGSMGRAYIATLADAERQALINEMKVKTPDLWAKYEAETYRSIERYKTHHFCMRHSDILPDAHSVGSCLTTAVDNEIIAFNCAVPIYALQPNQLEQDIGPKLVKMVRTIEGVLRSRCSG</sequence>
<accession>A0A225MEK4</accession>
<dbReference type="SUPFAM" id="SSF55781">
    <property type="entry name" value="GAF domain-like"/>
    <property type="match status" value="1"/>
</dbReference>
<evidence type="ECO:0000313" key="7">
    <source>
        <dbReference type="Proteomes" id="UP000214603"/>
    </source>
</evidence>
<feature type="domain" description="HTH iclR-type" evidence="4">
    <location>
        <begin position="27"/>
        <end position="89"/>
    </location>
</feature>
<dbReference type="SUPFAM" id="SSF46785">
    <property type="entry name" value="Winged helix' DNA-binding domain"/>
    <property type="match status" value="1"/>
</dbReference>
<organism evidence="6 7">
    <name type="scientific">Candidimonas nitroreducens</name>
    <dbReference type="NCBI Taxonomy" id="683354"/>
    <lineage>
        <taxon>Bacteria</taxon>
        <taxon>Pseudomonadati</taxon>
        <taxon>Pseudomonadota</taxon>
        <taxon>Betaproteobacteria</taxon>
        <taxon>Burkholderiales</taxon>
        <taxon>Alcaligenaceae</taxon>
        <taxon>Candidimonas</taxon>
    </lineage>
</organism>
<dbReference type="InterPro" id="IPR029016">
    <property type="entry name" value="GAF-like_dom_sf"/>
</dbReference>
<keyword evidence="1" id="KW-0805">Transcription regulation</keyword>
<evidence type="ECO:0000256" key="1">
    <source>
        <dbReference type="ARBA" id="ARBA00023015"/>
    </source>
</evidence>
<keyword evidence="3" id="KW-0804">Transcription</keyword>
<dbReference type="AlphaFoldDB" id="A0A225MEK4"/>
<dbReference type="GO" id="GO:0045892">
    <property type="term" value="P:negative regulation of DNA-templated transcription"/>
    <property type="evidence" value="ECO:0007669"/>
    <property type="project" value="TreeGrafter"/>
</dbReference>
<dbReference type="InterPro" id="IPR036390">
    <property type="entry name" value="WH_DNA-bd_sf"/>
</dbReference>
<gene>
    <name evidence="6" type="ORF">CEY11_15205</name>
</gene>
<dbReference type="PROSITE" id="PS51077">
    <property type="entry name" value="HTH_ICLR"/>
    <property type="match status" value="1"/>
</dbReference>
<dbReference type="EMBL" id="NJIH01000008">
    <property type="protein sequence ID" value="OWT58460.1"/>
    <property type="molecule type" value="Genomic_DNA"/>
</dbReference>
<evidence type="ECO:0000259" key="5">
    <source>
        <dbReference type="PROSITE" id="PS51078"/>
    </source>
</evidence>
<dbReference type="GO" id="GO:0003700">
    <property type="term" value="F:DNA-binding transcription factor activity"/>
    <property type="evidence" value="ECO:0007669"/>
    <property type="project" value="TreeGrafter"/>
</dbReference>
<name>A0A225MEK4_9BURK</name>
<dbReference type="Gene3D" id="1.10.10.10">
    <property type="entry name" value="Winged helix-like DNA-binding domain superfamily/Winged helix DNA-binding domain"/>
    <property type="match status" value="1"/>
</dbReference>